<dbReference type="PANTHER" id="PTHR34477:SF5">
    <property type="entry name" value="BSL5627 PROTEIN"/>
    <property type="match status" value="1"/>
</dbReference>
<accession>A0A1F5J893</accession>
<evidence type="ECO:0000313" key="3">
    <source>
        <dbReference type="EMBL" id="OGE24841.1"/>
    </source>
</evidence>
<organism evidence="3 4">
    <name type="scientific">Candidatus Daviesbacteria bacterium RIFCSPHIGHO2_02_FULL_39_12</name>
    <dbReference type="NCBI Taxonomy" id="1797770"/>
    <lineage>
        <taxon>Bacteria</taxon>
        <taxon>Candidatus Daviesiibacteriota</taxon>
    </lineage>
</organism>
<comment type="similarity">
    <text evidence="1">Belongs to the UPF0213 family.</text>
</comment>
<evidence type="ECO:0000313" key="4">
    <source>
        <dbReference type="Proteomes" id="UP000177042"/>
    </source>
</evidence>
<dbReference type="CDD" id="cd10448">
    <property type="entry name" value="GIY-YIG_unchar_3"/>
    <property type="match status" value="1"/>
</dbReference>
<reference evidence="3 4" key="1">
    <citation type="journal article" date="2016" name="Nat. Commun.">
        <title>Thousands of microbial genomes shed light on interconnected biogeochemical processes in an aquifer system.</title>
        <authorList>
            <person name="Anantharaman K."/>
            <person name="Brown C.T."/>
            <person name="Hug L.A."/>
            <person name="Sharon I."/>
            <person name="Castelle C.J."/>
            <person name="Probst A.J."/>
            <person name="Thomas B.C."/>
            <person name="Singh A."/>
            <person name="Wilkins M.J."/>
            <person name="Karaoz U."/>
            <person name="Brodie E.L."/>
            <person name="Williams K.H."/>
            <person name="Hubbard S.S."/>
            <person name="Banfield J.F."/>
        </authorList>
    </citation>
    <scope>NUCLEOTIDE SEQUENCE [LARGE SCALE GENOMIC DNA]</scope>
</reference>
<dbReference type="Pfam" id="PF01541">
    <property type="entry name" value="GIY-YIG"/>
    <property type="match status" value="1"/>
</dbReference>
<dbReference type="InterPro" id="IPR000305">
    <property type="entry name" value="GIY-YIG_endonuc"/>
</dbReference>
<protein>
    <submittedName>
        <fullName evidence="3">Excinuclease ABC subunit C</fullName>
    </submittedName>
</protein>
<dbReference type="EMBL" id="MFCX01000038">
    <property type="protein sequence ID" value="OGE24841.1"/>
    <property type="molecule type" value="Genomic_DNA"/>
</dbReference>
<dbReference type="InterPro" id="IPR050190">
    <property type="entry name" value="UPF0213_domain"/>
</dbReference>
<evidence type="ECO:0000256" key="1">
    <source>
        <dbReference type="ARBA" id="ARBA00007435"/>
    </source>
</evidence>
<comment type="caution">
    <text evidence="3">The sequence shown here is derived from an EMBL/GenBank/DDBJ whole genome shotgun (WGS) entry which is preliminary data.</text>
</comment>
<gene>
    <name evidence="3" type="ORF">A3C26_00200</name>
</gene>
<dbReference type="Gene3D" id="3.40.1440.10">
    <property type="entry name" value="GIY-YIG endonuclease"/>
    <property type="match status" value="1"/>
</dbReference>
<feature type="domain" description="GIY-YIG" evidence="2">
    <location>
        <begin position="3"/>
        <end position="79"/>
    </location>
</feature>
<proteinExistence type="inferred from homology"/>
<name>A0A1F5J893_9BACT</name>
<dbReference type="PANTHER" id="PTHR34477">
    <property type="entry name" value="UPF0213 PROTEIN YHBQ"/>
    <property type="match status" value="1"/>
</dbReference>
<dbReference type="InterPro" id="IPR035901">
    <property type="entry name" value="GIY-YIG_endonuc_sf"/>
</dbReference>
<sequence>MSKVYYVYILASKRNGTLYIGITNNLERRIYEHKNHLIKGFTEKYNVNMLVCHEQTNNVEAALLREKQLKRWNRKWKLALIEKDNPNWNDLVNNWIPDLVGDDKE</sequence>
<evidence type="ECO:0000259" key="2">
    <source>
        <dbReference type="PROSITE" id="PS50164"/>
    </source>
</evidence>
<dbReference type="AlphaFoldDB" id="A0A1F5J893"/>
<dbReference type="PROSITE" id="PS50164">
    <property type="entry name" value="GIY_YIG"/>
    <property type="match status" value="1"/>
</dbReference>
<dbReference type="SUPFAM" id="SSF82771">
    <property type="entry name" value="GIY-YIG endonuclease"/>
    <property type="match status" value="1"/>
</dbReference>
<dbReference type="SMART" id="SM00465">
    <property type="entry name" value="GIYc"/>
    <property type="match status" value="1"/>
</dbReference>
<dbReference type="Proteomes" id="UP000177042">
    <property type="component" value="Unassembled WGS sequence"/>
</dbReference>